<dbReference type="CDD" id="cd02022">
    <property type="entry name" value="DPCK"/>
    <property type="match status" value="1"/>
</dbReference>
<dbReference type="Pfam" id="PF01121">
    <property type="entry name" value="CoaE"/>
    <property type="match status" value="1"/>
</dbReference>
<dbReference type="SUPFAM" id="SSF52540">
    <property type="entry name" value="P-loop containing nucleoside triphosphate hydrolases"/>
    <property type="match status" value="1"/>
</dbReference>
<comment type="catalytic activity">
    <reaction evidence="3">
        <text>3'-dephospho-CoA + ATP = ADP + CoA + H(+)</text>
        <dbReference type="Rhea" id="RHEA:18245"/>
        <dbReference type="ChEBI" id="CHEBI:15378"/>
        <dbReference type="ChEBI" id="CHEBI:30616"/>
        <dbReference type="ChEBI" id="CHEBI:57287"/>
        <dbReference type="ChEBI" id="CHEBI:57328"/>
        <dbReference type="ChEBI" id="CHEBI:456216"/>
        <dbReference type="EC" id="2.7.1.24"/>
    </reaction>
</comment>
<evidence type="ECO:0000256" key="3">
    <source>
        <dbReference type="HAMAP-Rule" id="MF_00376"/>
    </source>
</evidence>
<dbReference type="EC" id="2.7.1.24" evidence="3 4"/>
<dbReference type="EMBL" id="DXFW01000029">
    <property type="protein sequence ID" value="HIX06244.1"/>
    <property type="molecule type" value="Genomic_DNA"/>
</dbReference>
<comment type="subcellular location">
    <subcellularLocation>
        <location evidence="3">Cytoplasm</location>
    </subcellularLocation>
</comment>
<dbReference type="GO" id="GO:0015937">
    <property type="term" value="P:coenzyme A biosynthetic process"/>
    <property type="evidence" value="ECO:0007669"/>
    <property type="project" value="UniProtKB-UniRule"/>
</dbReference>
<comment type="pathway">
    <text evidence="3">Cofactor biosynthesis; coenzyme A biosynthesis; CoA from (R)-pantothenate: step 5/5.</text>
</comment>
<dbReference type="GO" id="GO:0005737">
    <property type="term" value="C:cytoplasm"/>
    <property type="evidence" value="ECO:0007669"/>
    <property type="project" value="UniProtKB-SubCell"/>
</dbReference>
<keyword evidence="1 3" id="KW-0547">Nucleotide-binding</keyword>
<comment type="function">
    <text evidence="3">Catalyzes the phosphorylation of the 3'-hydroxyl group of dephosphocoenzyme A to form coenzyme A.</text>
</comment>
<proteinExistence type="inferred from homology"/>
<keyword evidence="3 5" id="KW-0808">Transferase</keyword>
<dbReference type="GO" id="GO:0005524">
    <property type="term" value="F:ATP binding"/>
    <property type="evidence" value="ECO:0007669"/>
    <property type="project" value="UniProtKB-UniRule"/>
</dbReference>
<reference evidence="5" key="1">
    <citation type="journal article" date="2021" name="PeerJ">
        <title>Extensive microbial diversity within the chicken gut microbiome revealed by metagenomics and culture.</title>
        <authorList>
            <person name="Gilroy R."/>
            <person name="Ravi A."/>
            <person name="Getino M."/>
            <person name="Pursley I."/>
            <person name="Horton D.L."/>
            <person name="Alikhan N.F."/>
            <person name="Baker D."/>
            <person name="Gharbi K."/>
            <person name="Hall N."/>
            <person name="Watson M."/>
            <person name="Adriaenssens E.M."/>
            <person name="Foster-Nyarko E."/>
            <person name="Jarju S."/>
            <person name="Secka A."/>
            <person name="Antonio M."/>
            <person name="Oren A."/>
            <person name="Chaudhuri R.R."/>
            <person name="La Ragione R."/>
            <person name="Hildebrand F."/>
            <person name="Pallen M.J."/>
        </authorList>
    </citation>
    <scope>NUCLEOTIDE SEQUENCE</scope>
    <source>
        <strain evidence="5">2239</strain>
    </source>
</reference>
<accession>A0A9D1V554</accession>
<reference evidence="5" key="2">
    <citation type="submission" date="2021-04" db="EMBL/GenBank/DDBJ databases">
        <authorList>
            <person name="Gilroy R."/>
        </authorList>
    </citation>
    <scope>NUCLEOTIDE SEQUENCE</scope>
    <source>
        <strain evidence="5">2239</strain>
    </source>
</reference>
<dbReference type="NCBIfam" id="TIGR00152">
    <property type="entry name" value="dephospho-CoA kinase"/>
    <property type="match status" value="1"/>
</dbReference>
<dbReference type="Gene3D" id="3.40.50.300">
    <property type="entry name" value="P-loop containing nucleotide triphosphate hydrolases"/>
    <property type="match status" value="1"/>
</dbReference>
<keyword evidence="3" id="KW-0963">Cytoplasm</keyword>
<organism evidence="5 6">
    <name type="scientific">Candidatus Allofournierella pullicola</name>
    <dbReference type="NCBI Taxonomy" id="2838596"/>
    <lineage>
        <taxon>Bacteria</taxon>
        <taxon>Bacillati</taxon>
        <taxon>Bacillota</taxon>
        <taxon>Clostridia</taxon>
        <taxon>Eubacteriales</taxon>
        <taxon>Oscillospiraceae</taxon>
        <taxon>Allofournierella</taxon>
    </lineage>
</organism>
<evidence type="ECO:0000313" key="5">
    <source>
        <dbReference type="EMBL" id="HIX06244.1"/>
    </source>
</evidence>
<evidence type="ECO:0000256" key="2">
    <source>
        <dbReference type="ARBA" id="ARBA00022840"/>
    </source>
</evidence>
<dbReference type="Proteomes" id="UP000824193">
    <property type="component" value="Unassembled WGS sequence"/>
</dbReference>
<evidence type="ECO:0000256" key="4">
    <source>
        <dbReference type="NCBIfam" id="TIGR00152"/>
    </source>
</evidence>
<dbReference type="AlphaFoldDB" id="A0A9D1V554"/>
<gene>
    <name evidence="3 5" type="primary">coaE</name>
    <name evidence="5" type="ORF">H9865_09165</name>
</gene>
<name>A0A9D1V554_9FIRM</name>
<dbReference type="PROSITE" id="PS51219">
    <property type="entry name" value="DPCK"/>
    <property type="match status" value="1"/>
</dbReference>
<evidence type="ECO:0000313" key="6">
    <source>
        <dbReference type="Proteomes" id="UP000824193"/>
    </source>
</evidence>
<feature type="binding site" evidence="3">
    <location>
        <begin position="11"/>
        <end position="16"/>
    </location>
    <ligand>
        <name>ATP</name>
        <dbReference type="ChEBI" id="CHEBI:30616"/>
    </ligand>
</feature>
<sequence>MKIIGITGRSGSGKSAVSALYRQLGYTVADADLVARQVLEPGSPCLAKLAEAFGSDLLTPQGTVNRQLLADRAFRDEESTQRLVNITHPEIIARLLAAAQEAERRGEKLFFVDGAVIVGAPFEKHCDAIWLVSAPYEQSVARIRKRDGLTRRQARARLAAQLPVRTLRKAAAREIRNDKDMEHLRRQALTALEQEKGGA</sequence>
<dbReference type="InterPro" id="IPR027417">
    <property type="entry name" value="P-loop_NTPase"/>
</dbReference>
<comment type="similarity">
    <text evidence="3">Belongs to the CoaE family.</text>
</comment>
<protein>
    <recommendedName>
        <fullName evidence="3 4">Dephospho-CoA kinase</fullName>
        <ecNumber evidence="3 4">2.7.1.24</ecNumber>
    </recommendedName>
    <alternativeName>
        <fullName evidence="3">Dephosphocoenzyme A kinase</fullName>
    </alternativeName>
</protein>
<dbReference type="GO" id="GO:0004140">
    <property type="term" value="F:dephospho-CoA kinase activity"/>
    <property type="evidence" value="ECO:0007669"/>
    <property type="project" value="UniProtKB-UniRule"/>
</dbReference>
<comment type="caution">
    <text evidence="5">The sequence shown here is derived from an EMBL/GenBank/DDBJ whole genome shotgun (WGS) entry which is preliminary data.</text>
</comment>
<keyword evidence="2 3" id="KW-0067">ATP-binding</keyword>
<keyword evidence="3 5" id="KW-0418">Kinase</keyword>
<dbReference type="HAMAP" id="MF_00376">
    <property type="entry name" value="Dephospho_CoA_kinase"/>
    <property type="match status" value="1"/>
</dbReference>
<dbReference type="PANTHER" id="PTHR10695:SF46">
    <property type="entry name" value="BIFUNCTIONAL COENZYME A SYNTHASE-RELATED"/>
    <property type="match status" value="1"/>
</dbReference>
<evidence type="ECO:0000256" key="1">
    <source>
        <dbReference type="ARBA" id="ARBA00022741"/>
    </source>
</evidence>
<dbReference type="PANTHER" id="PTHR10695">
    <property type="entry name" value="DEPHOSPHO-COA KINASE-RELATED"/>
    <property type="match status" value="1"/>
</dbReference>
<dbReference type="InterPro" id="IPR001977">
    <property type="entry name" value="Depp_CoAkinase"/>
</dbReference>
<keyword evidence="3" id="KW-0173">Coenzyme A biosynthesis</keyword>